<reference evidence="1 2" key="1">
    <citation type="journal article" date="2018" name="Plant Pathol. J.">
        <title>Characterization of the Lytic Bacteriophage phiEaP-8 Effective against Both Erwinia amylovora and Erwinia pyrifoliae Causing Severe Diseases in Apple and Pear.</title>
        <authorList>
            <person name="Park J."/>
            <person name="Lee G.M."/>
            <person name="Kim D."/>
            <person name="Park D.H."/>
            <person name="Oh C.S."/>
        </authorList>
    </citation>
    <scope>NUCLEOTIDE SEQUENCE [LARGE SCALE GENOMIC DNA]</scope>
</reference>
<evidence type="ECO:0000313" key="1">
    <source>
        <dbReference type="EMBL" id="AWN06261.1"/>
    </source>
</evidence>
<dbReference type="RefSeq" id="YP_009889625.1">
    <property type="nucleotide sequence ID" value="NC_049510.1"/>
</dbReference>
<accession>A0A3G1QTS6</accession>
<evidence type="ECO:0000313" key="2">
    <source>
        <dbReference type="Proteomes" id="UP000267934"/>
    </source>
</evidence>
<dbReference type="EMBL" id="MH160392">
    <property type="protein sequence ID" value="AWN06261.1"/>
    <property type="molecule type" value="Genomic_DNA"/>
</dbReference>
<protein>
    <submittedName>
        <fullName evidence="1">Uncharacterized protein</fullName>
    </submittedName>
</protein>
<proteinExistence type="predicted"/>
<organism evidence="1 2">
    <name type="scientific">Erwinia phage phiEaP8</name>
    <dbReference type="NCBI Taxonomy" id="2178928"/>
    <lineage>
        <taxon>Viruses</taxon>
        <taxon>Duplodnaviria</taxon>
        <taxon>Heunggongvirae</taxon>
        <taxon>Uroviricota</taxon>
        <taxon>Caudoviricetes</taxon>
        <taxon>Schitoviridae</taxon>
        <taxon>Erskinevirinae</taxon>
        <taxon>Yonginvirus</taxon>
        <taxon>Yonginvirus EaP8</taxon>
    </lineage>
</organism>
<sequence>MKYTILNGFPSMLPNEAIVPSQPSDISEGDYVKIGVETENHRTEKFWAVVYAIDRTNGDYGVRVDNDLQFTRYHGLRDGSVLTVKFNQIVGVLK</sequence>
<dbReference type="GeneID" id="55819125"/>
<dbReference type="Proteomes" id="UP000267934">
    <property type="component" value="Segment"/>
</dbReference>
<dbReference type="KEGG" id="vg:55819125"/>
<name>A0A3G1QTS6_9CAUD</name>
<keyword evidence="2" id="KW-1185">Reference proteome</keyword>